<dbReference type="GO" id="GO:0005576">
    <property type="term" value="C:extracellular region"/>
    <property type="evidence" value="ECO:0007669"/>
    <property type="project" value="UniProtKB-SubCell"/>
</dbReference>
<dbReference type="InterPro" id="IPR055372">
    <property type="entry name" value="CBM96"/>
</dbReference>
<accession>A0A1U9NHP0</accession>
<sequence length="866" mass="94119">MTLHGAMGKVISLNQELGLRKHSFFQFVLGAIVFLSGAVFGALPDSIVQSVSRYGETITLRLTKETVRGNYFEVLVQGSDGSYSSYDAGEVRTYMGTVDEYPDAMVAGVKLSDGTLKTRIYFDRGYTWFTSGAYVTGTRGGNAESFCLPTMGTVTPGKAGSDIYRFDVGIDCDYRYYSRRGYDVQKCVELVEFSVCQVKAIYMRDALLRPALGRVVIRASQAHCPYDGITGTALLNPFKDEWNYNHSPDTTYDAAALATPAIGGGVAWVGVIGSSVRYSVNGLASDGSFDIVWRHELGHNWSVHDYHAGSPEGSTINCGNAYGRFSGPEVQSILGHRDYKKWALDNVGVYTSIDIPPYAALDVPAKIAVDVGEEHVEVIDVLANDFDANGDTLSILSCDSTSNAGRSVGISSGTGPGGCDEILYTVTPSDGLAEFDYFRYEVEDSSGQRATGVVLLQLGYEMPPVWTVESDADTFVRSSDSTNFGDRDYITIKRTNSGASSTYTRTGWVHFDISDKDLTSKAKLSFTCFGGDASNETVTVWGIKDGRPGDELGTDWTEMGLTGNNASLVPDFAEDEDTTKIGSFKSSTVVGTEFTVAGAELAEFLEADTNGEVTFLLVKQPSERTLNICSAENGSGAPTLSAVPMLPADAHVRDGSYAENNFGFDDTMTVKHDGESYERHMYLRFDYNGQVDGAVENAELVLTPTATVSGVMLRVRLVDDSGDDWDEGGITWNDRSVGSGLEVRFWSNYLVKNQSYTLNVTSLVNQAMNANKVATFHIDSLTAGSSYWLDFASKENVNESYRPKLIVRSRTKADVNIDGAVDFEDFALFSGNWLMQDCGLCGGADMDGDADVDMDDLMMFAADWLD</sequence>
<feature type="transmembrane region" description="Helical" evidence="4">
    <location>
        <begin position="24"/>
        <end position="43"/>
    </location>
</feature>
<dbReference type="Pfam" id="PF17963">
    <property type="entry name" value="Big_9"/>
    <property type="match status" value="1"/>
</dbReference>
<proteinExistence type="predicted"/>
<evidence type="ECO:0000259" key="5">
    <source>
        <dbReference type="Pfam" id="PF24517"/>
    </source>
</evidence>
<keyword evidence="7" id="KW-1185">Reference proteome</keyword>
<dbReference type="EMBL" id="CP019791">
    <property type="protein sequence ID" value="AQT67120.1"/>
    <property type="molecule type" value="Genomic_DNA"/>
</dbReference>
<dbReference type="NCBIfam" id="NF033679">
    <property type="entry name" value="DNRLRE_dom"/>
    <property type="match status" value="1"/>
</dbReference>
<comment type="subcellular location">
    <subcellularLocation>
        <location evidence="1">Secreted</location>
    </subcellularLocation>
</comment>
<dbReference type="KEGG" id="alus:STSP2_00261"/>
<dbReference type="SUPFAM" id="SSF55486">
    <property type="entry name" value="Metalloproteases ('zincins'), catalytic domain"/>
    <property type="match status" value="1"/>
</dbReference>
<feature type="domain" description="Carbohydrate-binding module family 96" evidence="5">
    <location>
        <begin position="467"/>
        <end position="640"/>
    </location>
</feature>
<evidence type="ECO:0000256" key="3">
    <source>
        <dbReference type="ARBA" id="ARBA00022729"/>
    </source>
</evidence>
<keyword evidence="3" id="KW-0732">Signal</keyword>
<keyword evidence="4" id="KW-0812">Transmembrane</keyword>
<evidence type="ECO:0000256" key="1">
    <source>
        <dbReference type="ARBA" id="ARBA00004613"/>
    </source>
</evidence>
<dbReference type="Pfam" id="PF24517">
    <property type="entry name" value="CBM96"/>
    <property type="match status" value="2"/>
</dbReference>
<dbReference type="Proteomes" id="UP000189674">
    <property type="component" value="Chromosome"/>
</dbReference>
<dbReference type="Gene3D" id="1.10.1330.10">
    <property type="entry name" value="Dockerin domain"/>
    <property type="match status" value="1"/>
</dbReference>
<dbReference type="GO" id="GO:0000272">
    <property type="term" value="P:polysaccharide catabolic process"/>
    <property type="evidence" value="ECO:0007669"/>
    <property type="project" value="InterPro"/>
</dbReference>
<evidence type="ECO:0000256" key="2">
    <source>
        <dbReference type="ARBA" id="ARBA00022525"/>
    </source>
</evidence>
<reference evidence="7" key="1">
    <citation type="submission" date="2017-02" db="EMBL/GenBank/DDBJ databases">
        <title>Comparative genomics and description of representatives of a novel lineage of planctomycetes thriving in anoxic sediments.</title>
        <authorList>
            <person name="Spring S."/>
            <person name="Bunk B."/>
            <person name="Sproer C."/>
        </authorList>
    </citation>
    <scope>NUCLEOTIDE SEQUENCE [LARGE SCALE GENOMIC DNA]</scope>
    <source>
        <strain evidence="7">ST-NAGAB-D1</strain>
    </source>
</reference>
<dbReference type="AlphaFoldDB" id="A0A1U9NHP0"/>
<name>A0A1U9NHP0_9BACT</name>
<keyword evidence="2" id="KW-0964">Secreted</keyword>
<gene>
    <name evidence="6" type="ORF">STSP2_00261</name>
</gene>
<evidence type="ECO:0000313" key="7">
    <source>
        <dbReference type="Proteomes" id="UP000189674"/>
    </source>
</evidence>
<organism evidence="6 7">
    <name type="scientific">Anaerohalosphaera lusitana</name>
    <dbReference type="NCBI Taxonomy" id="1936003"/>
    <lineage>
        <taxon>Bacteria</taxon>
        <taxon>Pseudomonadati</taxon>
        <taxon>Planctomycetota</taxon>
        <taxon>Phycisphaerae</taxon>
        <taxon>Sedimentisphaerales</taxon>
        <taxon>Anaerohalosphaeraceae</taxon>
        <taxon>Anaerohalosphaera</taxon>
    </lineage>
</organism>
<evidence type="ECO:0000256" key="4">
    <source>
        <dbReference type="SAM" id="Phobius"/>
    </source>
</evidence>
<dbReference type="STRING" id="1936003.STSP2_00261"/>
<dbReference type="Pfam" id="PF13688">
    <property type="entry name" value="Reprolysin_5"/>
    <property type="match status" value="1"/>
</dbReference>
<dbReference type="OrthoDB" id="1182309at2"/>
<dbReference type="InterPro" id="IPR036439">
    <property type="entry name" value="Dockerin_dom_sf"/>
</dbReference>
<keyword evidence="4" id="KW-1133">Transmembrane helix</keyword>
<dbReference type="Gene3D" id="3.40.390.10">
    <property type="entry name" value="Collagenase (Catalytic Domain)"/>
    <property type="match status" value="1"/>
</dbReference>
<feature type="domain" description="Carbohydrate-binding module family 96" evidence="5">
    <location>
        <begin position="648"/>
        <end position="808"/>
    </location>
</feature>
<dbReference type="GO" id="GO:0008237">
    <property type="term" value="F:metallopeptidase activity"/>
    <property type="evidence" value="ECO:0007669"/>
    <property type="project" value="InterPro"/>
</dbReference>
<protein>
    <recommendedName>
        <fullName evidence="5">Carbohydrate-binding module family 96 domain-containing protein</fullName>
    </recommendedName>
</protein>
<keyword evidence="4" id="KW-0472">Membrane</keyword>
<evidence type="ECO:0000313" key="6">
    <source>
        <dbReference type="EMBL" id="AQT67120.1"/>
    </source>
</evidence>
<dbReference type="InterPro" id="IPR024079">
    <property type="entry name" value="MetalloPept_cat_dom_sf"/>
</dbReference>